<protein>
    <submittedName>
        <fullName evidence="1">Uncharacterized protein</fullName>
    </submittedName>
</protein>
<reference evidence="1 2" key="1">
    <citation type="submission" date="2015-09" db="EMBL/GenBank/DDBJ databases">
        <title>Sorangium comparison.</title>
        <authorList>
            <person name="Zaburannyi N."/>
            <person name="Bunk B."/>
            <person name="Overmann J."/>
            <person name="Mueller R."/>
        </authorList>
    </citation>
    <scope>NUCLEOTIDE SEQUENCE [LARGE SCALE GENOMIC DNA]</scope>
    <source>
        <strain evidence="1 2">So ce26</strain>
    </source>
</reference>
<name>A0A2L0F5N0_SORCE</name>
<dbReference type="Pfam" id="PF19372">
    <property type="entry name" value="DUF5947"/>
    <property type="match status" value="1"/>
</dbReference>
<evidence type="ECO:0000313" key="2">
    <source>
        <dbReference type="Proteomes" id="UP000238348"/>
    </source>
</evidence>
<evidence type="ECO:0000313" key="1">
    <source>
        <dbReference type="EMBL" id="AUX46842.1"/>
    </source>
</evidence>
<organism evidence="1 2">
    <name type="scientific">Sorangium cellulosum</name>
    <name type="common">Polyangium cellulosum</name>
    <dbReference type="NCBI Taxonomy" id="56"/>
    <lineage>
        <taxon>Bacteria</taxon>
        <taxon>Pseudomonadati</taxon>
        <taxon>Myxococcota</taxon>
        <taxon>Polyangia</taxon>
        <taxon>Polyangiales</taxon>
        <taxon>Polyangiaceae</taxon>
        <taxon>Sorangium</taxon>
    </lineage>
</organism>
<dbReference type="OrthoDB" id="152349at2"/>
<gene>
    <name evidence="1" type="ORF">SOCE26_083510</name>
</gene>
<sequence length="214" mass="23079">MTRLVASPGVGRALARLRAFTAAEAAPARAERCDICGVPLPGEHRHLLERAASRLRCACVGCAITAGGRADDRFRAVEPRCERLAGASPSDARWQALGIPIGLAFLQRVGDGAEVIARYPSPAGLVRSPVDPEAWSALVADYPALDPLQPEVEALLVRRLHGARDHYLVSIDECFRLGGILRRGWRGLGGGDVWAEVDRFFAQLRSRADGARRA</sequence>
<dbReference type="AlphaFoldDB" id="A0A2L0F5N0"/>
<dbReference type="Proteomes" id="UP000238348">
    <property type="component" value="Chromosome"/>
</dbReference>
<accession>A0A2L0F5N0</accession>
<dbReference type="InterPro" id="IPR045991">
    <property type="entry name" value="DUF5947"/>
</dbReference>
<dbReference type="EMBL" id="CP012673">
    <property type="protein sequence ID" value="AUX46842.1"/>
    <property type="molecule type" value="Genomic_DNA"/>
</dbReference>
<proteinExistence type="predicted"/>
<dbReference type="RefSeq" id="WP_104984961.1">
    <property type="nucleotide sequence ID" value="NZ_CP012673.1"/>
</dbReference>